<evidence type="ECO:0000256" key="1">
    <source>
        <dbReference type="SAM" id="MobiDB-lite"/>
    </source>
</evidence>
<keyword evidence="3" id="KW-1185">Reference proteome</keyword>
<gene>
    <name evidence="2" type="ORF">F5X68DRAFT_214334</name>
</gene>
<dbReference type="EMBL" id="JAGSXJ010000025">
    <property type="protein sequence ID" value="KAH6675338.1"/>
    <property type="molecule type" value="Genomic_DNA"/>
</dbReference>
<organism evidence="2 3">
    <name type="scientific">Plectosphaerella plurivora</name>
    <dbReference type="NCBI Taxonomy" id="936078"/>
    <lineage>
        <taxon>Eukaryota</taxon>
        <taxon>Fungi</taxon>
        <taxon>Dikarya</taxon>
        <taxon>Ascomycota</taxon>
        <taxon>Pezizomycotina</taxon>
        <taxon>Sordariomycetes</taxon>
        <taxon>Hypocreomycetidae</taxon>
        <taxon>Glomerellales</taxon>
        <taxon>Plectosphaerellaceae</taxon>
        <taxon>Plectosphaerella</taxon>
    </lineage>
</organism>
<comment type="caution">
    <text evidence="2">The sequence shown here is derived from an EMBL/GenBank/DDBJ whole genome shotgun (WGS) entry which is preliminary data.</text>
</comment>
<name>A0A9P8V4S1_9PEZI</name>
<evidence type="ECO:0000313" key="2">
    <source>
        <dbReference type="EMBL" id="KAH6675338.1"/>
    </source>
</evidence>
<sequence length="128" mass="13529">MWKGRAEAAEKRVAVFEKLTSRIRGIRAAAGPENDDTTSGKRLVSVGGESAASVGTAKTEDNDVVAARIRNSLKTLDGTRSVSVASSVSNDGGAGAWWNAAEPREPRRASMDGMNKGEGEIDERARLV</sequence>
<reference evidence="2" key="1">
    <citation type="journal article" date="2021" name="Nat. Commun.">
        <title>Genetic determinants of endophytism in the Arabidopsis root mycobiome.</title>
        <authorList>
            <person name="Mesny F."/>
            <person name="Miyauchi S."/>
            <person name="Thiergart T."/>
            <person name="Pickel B."/>
            <person name="Atanasova L."/>
            <person name="Karlsson M."/>
            <person name="Huettel B."/>
            <person name="Barry K.W."/>
            <person name="Haridas S."/>
            <person name="Chen C."/>
            <person name="Bauer D."/>
            <person name="Andreopoulos W."/>
            <person name="Pangilinan J."/>
            <person name="LaButti K."/>
            <person name="Riley R."/>
            <person name="Lipzen A."/>
            <person name="Clum A."/>
            <person name="Drula E."/>
            <person name="Henrissat B."/>
            <person name="Kohler A."/>
            <person name="Grigoriev I.V."/>
            <person name="Martin F.M."/>
            <person name="Hacquard S."/>
        </authorList>
    </citation>
    <scope>NUCLEOTIDE SEQUENCE</scope>
    <source>
        <strain evidence="2">MPI-SDFR-AT-0117</strain>
    </source>
</reference>
<proteinExistence type="predicted"/>
<protein>
    <submittedName>
        <fullName evidence="2">Uncharacterized protein</fullName>
    </submittedName>
</protein>
<feature type="compositionally biased region" description="Basic and acidic residues" evidence="1">
    <location>
        <begin position="102"/>
        <end position="128"/>
    </location>
</feature>
<feature type="region of interest" description="Disordered" evidence="1">
    <location>
        <begin position="84"/>
        <end position="128"/>
    </location>
</feature>
<dbReference type="OrthoDB" id="9994905at2759"/>
<dbReference type="AlphaFoldDB" id="A0A9P8V4S1"/>
<accession>A0A9P8V4S1</accession>
<dbReference type="Proteomes" id="UP000770015">
    <property type="component" value="Unassembled WGS sequence"/>
</dbReference>
<evidence type="ECO:0000313" key="3">
    <source>
        <dbReference type="Proteomes" id="UP000770015"/>
    </source>
</evidence>